<keyword evidence="2" id="KW-1185">Reference proteome</keyword>
<dbReference type="Proteomes" id="UP000600799">
    <property type="component" value="Unassembled WGS sequence"/>
</dbReference>
<dbReference type="RefSeq" id="WP_196275104.1">
    <property type="nucleotide sequence ID" value="NZ_JADQDC010000004.1"/>
</dbReference>
<evidence type="ECO:0000313" key="1">
    <source>
        <dbReference type="EMBL" id="MBF9150749.1"/>
    </source>
</evidence>
<accession>A0ABS0HER6</accession>
<comment type="caution">
    <text evidence="1">The sequence shown here is derived from an EMBL/GenBank/DDBJ whole genome shotgun (WGS) entry which is preliminary data.</text>
</comment>
<sequence>MVKPLKKQCDFAIGDPSPVLSYLYYNFEIDCYPSTVRNLVARIATFGSPSVIQQTEWLQFVFPQQSVRSVSESYIADISPTRSDYDVLAVAGNDIRRVRQLLRIYLPLPSAKPKFAILGATSPRDRATLLNAGFDDVFDARMSVTEAQARILACAQRYASVAQSSAKAFPDAPQLQRLRRILAQLSPRERSICEALMRQFPDAANIESLATAHRGRRPLAPASLRVLISAIRAKLPAGVTISYAHPKSYMLRDTGGNQCI</sequence>
<evidence type="ECO:0008006" key="3">
    <source>
        <dbReference type="Google" id="ProtNLM"/>
    </source>
</evidence>
<dbReference type="EMBL" id="JADQDC010000004">
    <property type="protein sequence ID" value="MBF9150749.1"/>
    <property type="molecule type" value="Genomic_DNA"/>
</dbReference>
<protein>
    <recommendedName>
        <fullName evidence="3">OmpR/PhoB-type domain-containing protein</fullName>
    </recommendedName>
</protein>
<gene>
    <name evidence="1" type="ORF">I2488_07015</name>
</gene>
<name>A0ABS0HER6_9SPHN</name>
<evidence type="ECO:0000313" key="2">
    <source>
        <dbReference type="Proteomes" id="UP000600799"/>
    </source>
</evidence>
<reference evidence="1 2" key="1">
    <citation type="submission" date="2020-11" db="EMBL/GenBank/DDBJ databases">
        <title>The genome sequence of Novosphingobium sp. 1Y9A.</title>
        <authorList>
            <person name="Liu Y."/>
        </authorList>
    </citation>
    <scope>NUCLEOTIDE SEQUENCE [LARGE SCALE GENOMIC DNA]</scope>
    <source>
        <strain evidence="1 2">1Y9A</strain>
    </source>
</reference>
<organism evidence="1 2">
    <name type="scientific">Novosphingobium jiangmenense</name>
    <dbReference type="NCBI Taxonomy" id="2791981"/>
    <lineage>
        <taxon>Bacteria</taxon>
        <taxon>Pseudomonadati</taxon>
        <taxon>Pseudomonadota</taxon>
        <taxon>Alphaproteobacteria</taxon>
        <taxon>Sphingomonadales</taxon>
        <taxon>Sphingomonadaceae</taxon>
        <taxon>Novosphingobium</taxon>
    </lineage>
</organism>
<proteinExistence type="predicted"/>